<dbReference type="InterPro" id="IPR001646">
    <property type="entry name" value="5peptide_repeat"/>
</dbReference>
<dbReference type="Proteomes" id="UP000276128">
    <property type="component" value="Unassembled WGS sequence"/>
</dbReference>
<dbReference type="PANTHER" id="PTHR14136:SF17">
    <property type="entry name" value="BTB_POZ DOMAIN-CONTAINING PROTEIN KCTD9"/>
    <property type="match status" value="1"/>
</dbReference>
<comment type="caution">
    <text evidence="1">The sequence shown here is derived from an EMBL/GenBank/DDBJ whole genome shotgun (WGS) entry which is preliminary data.</text>
</comment>
<accession>A0A3S0A005</accession>
<name>A0A3S0A005_9BACL</name>
<gene>
    <name evidence="1" type="ORF">EJQ19_28775</name>
</gene>
<dbReference type="SUPFAM" id="SSF141571">
    <property type="entry name" value="Pentapeptide repeat-like"/>
    <property type="match status" value="1"/>
</dbReference>
<evidence type="ECO:0000313" key="1">
    <source>
        <dbReference type="EMBL" id="RTE02878.1"/>
    </source>
</evidence>
<dbReference type="Pfam" id="PF00805">
    <property type="entry name" value="Pentapeptide"/>
    <property type="match status" value="2"/>
</dbReference>
<sequence length="311" mass="34072">MKKELSTIGSKEDWPVAQESQESLKSNLVSKPSLTSLQADCGACFGLCCVALYFSASDGFPDDKHAGQPCLHLQTDHRCRVHDQLSEKGLKGCITFDCFGAGQKVSGETYGGKDWRESPESANEMYDVFRVMMQLHELLWYLTEALGLQVAAPLHDELRRLLEETERMTSLRPQELLNLDIGLHRASINSLLVKTSELVRAAATAGQETRPNDKGRSLRHKLGRGADLMGADLRTANLRGAHLRGAFLIAADLRGVELSGADLIGADFRDADLRGADLSASLFVTQAQLNAAKGDLHTKVPPRLKRPAHWG</sequence>
<keyword evidence="2" id="KW-1185">Reference proteome</keyword>
<proteinExistence type="predicted"/>
<dbReference type="OrthoDB" id="154708at2"/>
<dbReference type="EMBL" id="RXHU01000110">
    <property type="protein sequence ID" value="RTE02878.1"/>
    <property type="molecule type" value="Genomic_DNA"/>
</dbReference>
<dbReference type="Gene3D" id="2.160.20.80">
    <property type="entry name" value="E3 ubiquitin-protein ligase SopA"/>
    <property type="match status" value="1"/>
</dbReference>
<dbReference type="InterPro" id="IPR051082">
    <property type="entry name" value="Pentapeptide-BTB/POZ_domain"/>
</dbReference>
<organism evidence="1 2">
    <name type="scientific">Paenibacillus whitsoniae</name>
    <dbReference type="NCBI Taxonomy" id="2496558"/>
    <lineage>
        <taxon>Bacteria</taxon>
        <taxon>Bacillati</taxon>
        <taxon>Bacillota</taxon>
        <taxon>Bacilli</taxon>
        <taxon>Bacillales</taxon>
        <taxon>Paenibacillaceae</taxon>
        <taxon>Paenibacillus</taxon>
    </lineage>
</organism>
<evidence type="ECO:0000313" key="2">
    <source>
        <dbReference type="Proteomes" id="UP000276128"/>
    </source>
</evidence>
<reference evidence="1 2" key="1">
    <citation type="submission" date="2018-12" db="EMBL/GenBank/DDBJ databases">
        <title>Bacillus ochoae sp. nov., Paenibacillus whitsoniae sp. nov., Paenibacillus spiritus sp. nov. Isolated from the Mars Exploration Rover during spacecraft assembly.</title>
        <authorList>
            <person name="Seuylemezian A."/>
            <person name="Vaishampayan P."/>
        </authorList>
    </citation>
    <scope>NUCLEOTIDE SEQUENCE [LARGE SCALE GENOMIC DNA]</scope>
    <source>
        <strain evidence="1 2">MER 54</strain>
    </source>
</reference>
<dbReference type="AlphaFoldDB" id="A0A3S0A005"/>
<dbReference type="PANTHER" id="PTHR14136">
    <property type="entry name" value="BTB_POZ DOMAIN-CONTAINING PROTEIN KCTD9"/>
    <property type="match status" value="1"/>
</dbReference>
<protein>
    <submittedName>
        <fullName evidence="1">Pentapeptide repeat-containing protein</fullName>
    </submittedName>
</protein>